<dbReference type="InterPro" id="IPR036236">
    <property type="entry name" value="Znf_C2H2_sf"/>
</dbReference>
<evidence type="ECO:0000256" key="2">
    <source>
        <dbReference type="SAM" id="MobiDB-lite"/>
    </source>
</evidence>
<dbReference type="InterPro" id="IPR013087">
    <property type="entry name" value="Znf_C2H2_type"/>
</dbReference>
<dbReference type="PROSITE" id="PS00028">
    <property type="entry name" value="ZINC_FINGER_C2H2_1"/>
    <property type="match status" value="1"/>
</dbReference>
<name>A0AA43U111_9LECA</name>
<dbReference type="Proteomes" id="UP001161017">
    <property type="component" value="Unassembled WGS sequence"/>
</dbReference>
<keyword evidence="1" id="KW-0479">Metal-binding</keyword>
<keyword evidence="1" id="KW-0862">Zinc</keyword>
<feature type="domain" description="C2H2-type" evidence="3">
    <location>
        <begin position="6"/>
        <end position="35"/>
    </location>
</feature>
<keyword evidence="1" id="KW-0863">Zinc-finger</keyword>
<comment type="caution">
    <text evidence="4">The sequence shown here is derived from an EMBL/GenBank/DDBJ whole genome shotgun (WGS) entry which is preliminary data.</text>
</comment>
<gene>
    <name evidence="4" type="ORF">OHK93_003168</name>
</gene>
<dbReference type="GO" id="GO:0008270">
    <property type="term" value="F:zinc ion binding"/>
    <property type="evidence" value="ECO:0007669"/>
    <property type="project" value="UniProtKB-KW"/>
</dbReference>
<protein>
    <recommendedName>
        <fullName evidence="3">C2H2-type domain-containing protein</fullName>
    </recommendedName>
</protein>
<evidence type="ECO:0000313" key="4">
    <source>
        <dbReference type="EMBL" id="MDI1491957.1"/>
    </source>
</evidence>
<dbReference type="EMBL" id="JAPUFD010000016">
    <property type="protein sequence ID" value="MDI1491957.1"/>
    <property type="molecule type" value="Genomic_DNA"/>
</dbReference>
<feature type="region of interest" description="Disordered" evidence="2">
    <location>
        <begin position="57"/>
        <end position="113"/>
    </location>
</feature>
<evidence type="ECO:0000259" key="3">
    <source>
        <dbReference type="PROSITE" id="PS50157"/>
    </source>
</evidence>
<dbReference type="SUPFAM" id="SSF57667">
    <property type="entry name" value="beta-beta-alpha zinc fingers"/>
    <property type="match status" value="1"/>
</dbReference>
<feature type="compositionally biased region" description="Acidic residues" evidence="2">
    <location>
        <begin position="66"/>
        <end position="95"/>
    </location>
</feature>
<proteinExistence type="predicted"/>
<feature type="domain" description="C2H2-type" evidence="3">
    <location>
        <begin position="36"/>
        <end position="66"/>
    </location>
</feature>
<organism evidence="4 5">
    <name type="scientific">Ramalina farinacea</name>
    <dbReference type="NCBI Taxonomy" id="258253"/>
    <lineage>
        <taxon>Eukaryota</taxon>
        <taxon>Fungi</taxon>
        <taxon>Dikarya</taxon>
        <taxon>Ascomycota</taxon>
        <taxon>Pezizomycotina</taxon>
        <taxon>Lecanoromycetes</taxon>
        <taxon>OSLEUM clade</taxon>
        <taxon>Lecanoromycetidae</taxon>
        <taxon>Lecanorales</taxon>
        <taxon>Lecanorineae</taxon>
        <taxon>Ramalinaceae</taxon>
        <taxon>Ramalina</taxon>
    </lineage>
</organism>
<sequence>MLWLPQRCRRDEHLQQKANSSSLARHRRIHTNDKPYICRNSQCRKAFCRKTTMTKHFRKEHPTESLDQDPEFENSDVEPSDDEPSLEQDDEDSPDSMDHIVGGIKSESSRNPAARNYHTDLWRLPGQSAQTPSPSQAHFGADVQRIKMERSMSRTPQRTATDPPLHHGMVYAPTQRANTMPMSRSPSGDMAMWQAQSVQQSPTSMTHPQHYQMHDMQVPTSAPNQYQHQTMHLNRAIHDVILDDPQQPAYTQAPQQHAYPMATTQYATQPTHDFRDEMPSTPAPGQQVPQFPGSLDAAGAQYQQPQALPMEDYNNPVTGMYALPQSQPVPSYQNHVDPWKDVKLEDAWSQMPDPVGPWH</sequence>
<feature type="region of interest" description="Disordered" evidence="2">
    <location>
        <begin position="150"/>
        <end position="169"/>
    </location>
</feature>
<dbReference type="AlphaFoldDB" id="A0AA43U111"/>
<dbReference type="Gene3D" id="3.30.160.60">
    <property type="entry name" value="Classic Zinc Finger"/>
    <property type="match status" value="1"/>
</dbReference>
<evidence type="ECO:0000256" key="1">
    <source>
        <dbReference type="PROSITE-ProRule" id="PRU00042"/>
    </source>
</evidence>
<evidence type="ECO:0000313" key="5">
    <source>
        <dbReference type="Proteomes" id="UP001161017"/>
    </source>
</evidence>
<keyword evidence="5" id="KW-1185">Reference proteome</keyword>
<reference evidence="4" key="1">
    <citation type="journal article" date="2023" name="Genome Biol. Evol.">
        <title>First Whole Genome Sequence and Flow Cytometry Genome Size Data for the Lichen-Forming Fungus Ramalina farinacea (Ascomycota).</title>
        <authorList>
            <person name="Llewellyn T."/>
            <person name="Mian S."/>
            <person name="Hill R."/>
            <person name="Leitch I.J."/>
            <person name="Gaya E."/>
        </authorList>
    </citation>
    <scope>NUCLEOTIDE SEQUENCE</scope>
    <source>
        <strain evidence="4">LIQ254RAFAR</strain>
    </source>
</reference>
<accession>A0AA43U111</accession>
<dbReference type="PROSITE" id="PS50157">
    <property type="entry name" value="ZINC_FINGER_C2H2_2"/>
    <property type="match status" value="2"/>
</dbReference>